<proteinExistence type="predicted"/>
<evidence type="ECO:0000256" key="4">
    <source>
        <dbReference type="ARBA" id="ARBA00023136"/>
    </source>
</evidence>
<evidence type="ECO:0000313" key="7">
    <source>
        <dbReference type="EMBL" id="MFD2276055.1"/>
    </source>
</evidence>
<dbReference type="EMBL" id="JBHUJC010000018">
    <property type="protein sequence ID" value="MFD2276055.1"/>
    <property type="molecule type" value="Genomic_DNA"/>
</dbReference>
<reference evidence="8" key="1">
    <citation type="journal article" date="2019" name="Int. J. Syst. Evol. Microbiol.">
        <title>The Global Catalogue of Microorganisms (GCM) 10K type strain sequencing project: providing services to taxonomists for standard genome sequencing and annotation.</title>
        <authorList>
            <consortium name="The Broad Institute Genomics Platform"/>
            <consortium name="The Broad Institute Genome Sequencing Center for Infectious Disease"/>
            <person name="Wu L."/>
            <person name="Ma J."/>
        </authorList>
    </citation>
    <scope>NUCLEOTIDE SEQUENCE [LARGE SCALE GENOMIC DNA]</scope>
    <source>
        <strain evidence="8">JCM 16545</strain>
    </source>
</reference>
<keyword evidence="3 5" id="KW-1133">Transmembrane helix</keyword>
<sequence length="208" mass="22761">MKTFCLLLILIHVVLSTCVQDVNAIYEVFGLSLDGIVNGKVWQFLSYGFLHGNWWHLAVNTMCIALLGLKLQQILDWKKALAVTMLAVLLGGGGYLLMNVFLPENQQGVLVGVSGGMMGLLLCLTTLDPDHRIWVTRIRSKHLGMGFLISSLCLALLTPALGVPVFSSIGEMLGNVFGEEMFYVSHACHFGGGIAGLFCGQYILRMIR</sequence>
<evidence type="ECO:0000256" key="1">
    <source>
        <dbReference type="ARBA" id="ARBA00004141"/>
    </source>
</evidence>
<dbReference type="Gene3D" id="1.20.1540.10">
    <property type="entry name" value="Rhomboid-like"/>
    <property type="match status" value="1"/>
</dbReference>
<evidence type="ECO:0000259" key="6">
    <source>
        <dbReference type="Pfam" id="PF01694"/>
    </source>
</evidence>
<feature type="domain" description="Peptidase S54 rhomboid" evidence="6">
    <location>
        <begin position="39"/>
        <end position="204"/>
    </location>
</feature>
<feature type="transmembrane region" description="Helical" evidence="5">
    <location>
        <begin position="147"/>
        <end position="169"/>
    </location>
</feature>
<dbReference type="SUPFAM" id="SSF144091">
    <property type="entry name" value="Rhomboid-like"/>
    <property type="match status" value="1"/>
</dbReference>
<keyword evidence="2 5" id="KW-0812">Transmembrane</keyword>
<keyword evidence="7" id="KW-0378">Hydrolase</keyword>
<keyword evidence="4 5" id="KW-0472">Membrane</keyword>
<keyword evidence="8" id="KW-1185">Reference proteome</keyword>
<feature type="transmembrane region" description="Helical" evidence="5">
    <location>
        <begin position="108"/>
        <end position="127"/>
    </location>
</feature>
<feature type="transmembrane region" description="Helical" evidence="5">
    <location>
        <begin position="181"/>
        <end position="204"/>
    </location>
</feature>
<dbReference type="InterPro" id="IPR035952">
    <property type="entry name" value="Rhomboid-like_sf"/>
</dbReference>
<comment type="subcellular location">
    <subcellularLocation>
        <location evidence="1">Membrane</location>
        <topology evidence="1">Multi-pass membrane protein</topology>
    </subcellularLocation>
</comment>
<evidence type="ECO:0000313" key="8">
    <source>
        <dbReference type="Proteomes" id="UP001597297"/>
    </source>
</evidence>
<evidence type="ECO:0000256" key="5">
    <source>
        <dbReference type="SAM" id="Phobius"/>
    </source>
</evidence>
<organism evidence="7 8">
    <name type="scientific">Rubritalea spongiae</name>
    <dbReference type="NCBI Taxonomy" id="430797"/>
    <lineage>
        <taxon>Bacteria</taxon>
        <taxon>Pseudomonadati</taxon>
        <taxon>Verrucomicrobiota</taxon>
        <taxon>Verrucomicrobiia</taxon>
        <taxon>Verrucomicrobiales</taxon>
        <taxon>Rubritaleaceae</taxon>
        <taxon>Rubritalea</taxon>
    </lineage>
</organism>
<dbReference type="InterPro" id="IPR022764">
    <property type="entry name" value="Peptidase_S54_rhomboid_dom"/>
</dbReference>
<comment type="caution">
    <text evidence="7">The sequence shown here is derived from an EMBL/GenBank/DDBJ whole genome shotgun (WGS) entry which is preliminary data.</text>
</comment>
<dbReference type="Pfam" id="PF01694">
    <property type="entry name" value="Rhomboid"/>
    <property type="match status" value="1"/>
</dbReference>
<evidence type="ECO:0000256" key="3">
    <source>
        <dbReference type="ARBA" id="ARBA00022989"/>
    </source>
</evidence>
<gene>
    <name evidence="7" type="ORF">ACFSQZ_06220</name>
</gene>
<name>A0ABW5E578_9BACT</name>
<evidence type="ECO:0000256" key="2">
    <source>
        <dbReference type="ARBA" id="ARBA00022692"/>
    </source>
</evidence>
<dbReference type="GO" id="GO:0008233">
    <property type="term" value="F:peptidase activity"/>
    <property type="evidence" value="ECO:0007669"/>
    <property type="project" value="UniProtKB-KW"/>
</dbReference>
<dbReference type="EC" id="3.4.21.-" evidence="7"/>
<feature type="transmembrane region" description="Helical" evidence="5">
    <location>
        <begin position="44"/>
        <end position="69"/>
    </location>
</feature>
<accession>A0ABW5E578</accession>
<protein>
    <submittedName>
        <fullName evidence="7">Rhomboid family intramembrane serine protease</fullName>
        <ecNumber evidence="7">3.4.21.-</ecNumber>
    </submittedName>
</protein>
<keyword evidence="7" id="KW-0645">Protease</keyword>
<dbReference type="RefSeq" id="WP_377095665.1">
    <property type="nucleotide sequence ID" value="NZ_JBHSJM010000001.1"/>
</dbReference>
<feature type="transmembrane region" description="Helical" evidence="5">
    <location>
        <begin position="81"/>
        <end position="102"/>
    </location>
</feature>
<dbReference type="Proteomes" id="UP001597297">
    <property type="component" value="Unassembled WGS sequence"/>
</dbReference>
<dbReference type="GO" id="GO:0006508">
    <property type="term" value="P:proteolysis"/>
    <property type="evidence" value="ECO:0007669"/>
    <property type="project" value="UniProtKB-KW"/>
</dbReference>